<dbReference type="PATRIC" id="fig|1299334.3.peg.5310"/>
<sequence>MAVRCDGRSMTYRELEGSANRLAHLLAAHGAGRASAWGC</sequence>
<organism evidence="1">
    <name type="scientific">Mycobacterium xenopi 4042</name>
    <dbReference type="NCBI Taxonomy" id="1299334"/>
    <lineage>
        <taxon>Bacteria</taxon>
        <taxon>Bacillati</taxon>
        <taxon>Actinomycetota</taxon>
        <taxon>Actinomycetes</taxon>
        <taxon>Mycobacteriales</taxon>
        <taxon>Mycobacteriaceae</taxon>
        <taxon>Mycobacterium</taxon>
    </lineage>
</organism>
<dbReference type="Gene3D" id="3.40.50.980">
    <property type="match status" value="2"/>
</dbReference>
<name>X8AR54_MYCXE</name>
<dbReference type="EMBL" id="JAOB01000047">
    <property type="protein sequence ID" value="EUA33523.1"/>
    <property type="molecule type" value="Genomic_DNA"/>
</dbReference>
<comment type="caution">
    <text evidence="1">The sequence shown here is derived from an EMBL/GenBank/DDBJ whole genome shotgun (WGS) entry which is preliminary data.</text>
</comment>
<accession>X8AR54</accession>
<protein>
    <recommendedName>
        <fullName evidence="2">AMP-binding enzyme family protein</fullName>
    </recommendedName>
</protein>
<evidence type="ECO:0008006" key="2">
    <source>
        <dbReference type="Google" id="ProtNLM"/>
    </source>
</evidence>
<evidence type="ECO:0000313" key="1">
    <source>
        <dbReference type="EMBL" id="EUA33523.1"/>
    </source>
</evidence>
<gene>
    <name evidence="1" type="ORF">I553_7935</name>
</gene>
<dbReference type="SUPFAM" id="SSF56801">
    <property type="entry name" value="Acetyl-CoA synthetase-like"/>
    <property type="match status" value="1"/>
</dbReference>
<proteinExistence type="predicted"/>
<dbReference type="AlphaFoldDB" id="X8AR54"/>
<reference evidence="1" key="1">
    <citation type="submission" date="2014-01" db="EMBL/GenBank/DDBJ databases">
        <authorList>
            <person name="Brown-Elliot B."/>
            <person name="Wallace R."/>
            <person name="Lenaerts A."/>
            <person name="Ordway D."/>
            <person name="DeGroote M.A."/>
            <person name="Parker T."/>
            <person name="Sizemore C."/>
            <person name="Tallon L.J."/>
            <person name="Sadzewicz L.K."/>
            <person name="Sengamalay N."/>
            <person name="Fraser C.M."/>
            <person name="Hine E."/>
            <person name="Shefchek K.A."/>
            <person name="Das S.P."/>
            <person name="Tettelin H."/>
        </authorList>
    </citation>
    <scope>NUCLEOTIDE SEQUENCE [LARGE SCALE GENOMIC DNA]</scope>
    <source>
        <strain evidence="1">4042</strain>
    </source>
</reference>